<feature type="transmembrane region" description="Helical" evidence="1">
    <location>
        <begin position="34"/>
        <end position="55"/>
    </location>
</feature>
<dbReference type="GeneID" id="14377584"/>
<name>L0IEU3_HALRX</name>
<feature type="transmembrane region" description="Helical" evidence="1">
    <location>
        <begin position="6"/>
        <end position="27"/>
    </location>
</feature>
<gene>
    <name evidence="2" type="ordered locus">Halru_2769</name>
</gene>
<dbReference type="RefSeq" id="WP_015301936.1">
    <property type="nucleotide sequence ID" value="NC_019964.1"/>
</dbReference>
<keyword evidence="1" id="KW-1133">Transmembrane helix</keyword>
<organism evidence="2 3">
    <name type="scientific">Halovivax ruber (strain DSM 18193 / JCM 13892 / XH-70)</name>
    <dbReference type="NCBI Taxonomy" id="797302"/>
    <lineage>
        <taxon>Archaea</taxon>
        <taxon>Methanobacteriati</taxon>
        <taxon>Methanobacteriota</taxon>
        <taxon>Stenosarchaea group</taxon>
        <taxon>Halobacteria</taxon>
        <taxon>Halobacteriales</taxon>
        <taxon>Natrialbaceae</taxon>
        <taxon>Halovivax</taxon>
    </lineage>
</organism>
<dbReference type="EMBL" id="CP003050">
    <property type="protein sequence ID" value="AGB17343.1"/>
    <property type="molecule type" value="Genomic_DNA"/>
</dbReference>
<accession>L0IEU3</accession>
<keyword evidence="1" id="KW-0812">Transmembrane</keyword>
<reference evidence="2" key="1">
    <citation type="submission" date="2011-09" db="EMBL/GenBank/DDBJ databases">
        <title>Complete sequence of Halovivax ruber XH-70.</title>
        <authorList>
            <consortium name="US DOE Joint Genome Institute"/>
            <person name="Lucas S."/>
            <person name="Han J."/>
            <person name="Lapidus A."/>
            <person name="Cheng J.-F."/>
            <person name="Goodwin L."/>
            <person name="Pitluck S."/>
            <person name="Peters L."/>
            <person name="Mikhailova N."/>
            <person name="Davenport K."/>
            <person name="Detter J.C."/>
            <person name="Han C."/>
            <person name="Tapia R."/>
            <person name="Land M."/>
            <person name="Hauser L."/>
            <person name="Kyrpides N."/>
            <person name="Ivanova N."/>
            <person name="Pagani I."/>
            <person name="Sproer C."/>
            <person name="Anderson I."/>
            <person name="Woyke T."/>
        </authorList>
    </citation>
    <scope>NUCLEOTIDE SEQUENCE</scope>
    <source>
        <strain evidence="2">XH-70</strain>
    </source>
</reference>
<proteinExistence type="predicted"/>
<keyword evidence="1" id="KW-0472">Membrane</keyword>
<sequence>MAPSVGFQLPTLALLLGMVVLVAGLFIGGGLNPISYAGLVLGLAGIVGLWLAVLATPAPGHESAG</sequence>
<protein>
    <submittedName>
        <fullName evidence="2">Uncharacterized protein</fullName>
    </submittedName>
</protein>
<dbReference type="AlphaFoldDB" id="L0IEU3"/>
<dbReference type="KEGG" id="hru:Halru_2769"/>
<evidence type="ECO:0000313" key="2">
    <source>
        <dbReference type="EMBL" id="AGB17343.1"/>
    </source>
</evidence>
<dbReference type="Proteomes" id="UP000010846">
    <property type="component" value="Chromosome"/>
</dbReference>
<evidence type="ECO:0000256" key="1">
    <source>
        <dbReference type="SAM" id="Phobius"/>
    </source>
</evidence>
<keyword evidence="3" id="KW-1185">Reference proteome</keyword>
<dbReference type="HOGENOM" id="CLU_2839312_0_0_2"/>
<evidence type="ECO:0000313" key="3">
    <source>
        <dbReference type="Proteomes" id="UP000010846"/>
    </source>
</evidence>